<dbReference type="KEGG" id="phet:94290033"/>
<proteinExistence type="predicted"/>
<accession>A0A836HUA5</accession>
<protein>
    <submittedName>
        <fullName evidence="2">Uncharacterized protein</fullName>
    </submittedName>
</protein>
<evidence type="ECO:0000256" key="1">
    <source>
        <dbReference type="SAM" id="MobiDB-lite"/>
    </source>
</evidence>
<dbReference type="OrthoDB" id="258780at2759"/>
<dbReference type="Proteomes" id="UP000674318">
    <property type="component" value="Unassembled WGS sequence"/>
</dbReference>
<dbReference type="GeneID" id="94290033"/>
<feature type="region of interest" description="Disordered" evidence="1">
    <location>
        <begin position="81"/>
        <end position="101"/>
    </location>
</feature>
<name>A0A836HUA5_9TRYP</name>
<keyword evidence="3" id="KW-1185">Reference proteome</keyword>
<evidence type="ECO:0000313" key="2">
    <source>
        <dbReference type="EMBL" id="KAG5497694.1"/>
    </source>
</evidence>
<sequence>MPEFAVLKRGRFNYSSWSTRVLTLDIPRGVAMLSRKGRPDGADRHVMRAPSVQMWPHYDKRCLDEKFDSLKAKLTLVLRGTHGTDDDDDHPNGTAPRLTSASAPSDEEWVLRFVSLKDLSHAAYMLTDMELRQGWESTALPGDATMSSSQSEMVPVKAQVQARCAKDLQPIREAWLEHHQRKAQDAPFLSW</sequence>
<gene>
    <name evidence="2" type="ORF">JKF63_03960</name>
</gene>
<reference evidence="2 3" key="1">
    <citation type="submission" date="2021-02" db="EMBL/GenBank/DDBJ databases">
        <title>Porcisia hertigi Genome sequencing and assembly.</title>
        <authorList>
            <person name="Almutairi H."/>
            <person name="Gatherer D."/>
        </authorList>
    </citation>
    <scope>NUCLEOTIDE SEQUENCE [LARGE SCALE GENOMIC DNA]</scope>
    <source>
        <strain evidence="2 3">C119</strain>
    </source>
</reference>
<comment type="caution">
    <text evidence="2">The sequence shown here is derived from an EMBL/GenBank/DDBJ whole genome shotgun (WGS) entry which is preliminary data.</text>
</comment>
<dbReference type="RefSeq" id="XP_067755162.1">
    <property type="nucleotide sequence ID" value="XM_067899956.1"/>
</dbReference>
<organism evidence="2 3">
    <name type="scientific">Porcisia hertigi</name>
    <dbReference type="NCBI Taxonomy" id="2761500"/>
    <lineage>
        <taxon>Eukaryota</taxon>
        <taxon>Discoba</taxon>
        <taxon>Euglenozoa</taxon>
        <taxon>Kinetoplastea</taxon>
        <taxon>Metakinetoplastina</taxon>
        <taxon>Trypanosomatida</taxon>
        <taxon>Trypanosomatidae</taxon>
        <taxon>Leishmaniinae</taxon>
        <taxon>Porcisia</taxon>
    </lineage>
</organism>
<evidence type="ECO:0000313" key="3">
    <source>
        <dbReference type="Proteomes" id="UP000674318"/>
    </source>
</evidence>
<dbReference type="AlphaFoldDB" id="A0A836HUA5"/>
<dbReference type="EMBL" id="JAFJZO010000031">
    <property type="protein sequence ID" value="KAG5497694.1"/>
    <property type="molecule type" value="Genomic_DNA"/>
</dbReference>